<name>A0A5B7DB18_PORTR</name>
<comment type="caution">
    <text evidence="2">The sequence shown here is derived from an EMBL/GenBank/DDBJ whole genome shotgun (WGS) entry which is preliminary data.</text>
</comment>
<evidence type="ECO:0000256" key="1">
    <source>
        <dbReference type="SAM" id="Phobius"/>
    </source>
</evidence>
<dbReference type="Proteomes" id="UP000324222">
    <property type="component" value="Unassembled WGS sequence"/>
</dbReference>
<gene>
    <name evidence="2" type="ORF">E2C01_011308</name>
</gene>
<feature type="transmembrane region" description="Helical" evidence="1">
    <location>
        <begin position="80"/>
        <end position="98"/>
    </location>
</feature>
<keyword evidence="1" id="KW-0472">Membrane</keyword>
<dbReference type="AlphaFoldDB" id="A0A5B7DB18"/>
<organism evidence="2 3">
    <name type="scientific">Portunus trituberculatus</name>
    <name type="common">Swimming crab</name>
    <name type="synonym">Neptunus trituberculatus</name>
    <dbReference type="NCBI Taxonomy" id="210409"/>
    <lineage>
        <taxon>Eukaryota</taxon>
        <taxon>Metazoa</taxon>
        <taxon>Ecdysozoa</taxon>
        <taxon>Arthropoda</taxon>
        <taxon>Crustacea</taxon>
        <taxon>Multicrustacea</taxon>
        <taxon>Malacostraca</taxon>
        <taxon>Eumalacostraca</taxon>
        <taxon>Eucarida</taxon>
        <taxon>Decapoda</taxon>
        <taxon>Pleocyemata</taxon>
        <taxon>Brachyura</taxon>
        <taxon>Eubrachyura</taxon>
        <taxon>Portunoidea</taxon>
        <taxon>Portunidae</taxon>
        <taxon>Portuninae</taxon>
        <taxon>Portunus</taxon>
    </lineage>
</organism>
<accession>A0A5B7DB18</accession>
<evidence type="ECO:0000313" key="3">
    <source>
        <dbReference type="Proteomes" id="UP000324222"/>
    </source>
</evidence>
<proteinExistence type="predicted"/>
<keyword evidence="3" id="KW-1185">Reference proteome</keyword>
<protein>
    <submittedName>
        <fullName evidence="2">Uncharacterized protein</fullName>
    </submittedName>
</protein>
<keyword evidence="1" id="KW-0812">Transmembrane</keyword>
<reference evidence="2 3" key="1">
    <citation type="submission" date="2019-05" db="EMBL/GenBank/DDBJ databases">
        <title>Another draft genome of Portunus trituberculatus and its Hox gene families provides insights of decapod evolution.</title>
        <authorList>
            <person name="Jeong J.-H."/>
            <person name="Song I."/>
            <person name="Kim S."/>
            <person name="Choi T."/>
            <person name="Kim D."/>
            <person name="Ryu S."/>
            <person name="Kim W."/>
        </authorList>
    </citation>
    <scope>NUCLEOTIDE SEQUENCE [LARGE SCALE GENOMIC DNA]</scope>
    <source>
        <tissue evidence="2">Muscle</tissue>
    </source>
</reference>
<evidence type="ECO:0000313" key="2">
    <source>
        <dbReference type="EMBL" id="MPC18423.1"/>
    </source>
</evidence>
<dbReference type="EMBL" id="VSRR010000679">
    <property type="protein sequence ID" value="MPC18423.1"/>
    <property type="molecule type" value="Genomic_DNA"/>
</dbReference>
<sequence length="107" mass="12184">MHLPHTYTLHSKLEIRNVPRSDCSLGGDLKCFETSLDFFINFCNISGLRSNFQSVEHHLFSTNLIFFSSPKHSFLRQPTVAPFLFLSIFSILIFVTKLDVVSLCATT</sequence>
<keyword evidence="1" id="KW-1133">Transmembrane helix</keyword>